<keyword evidence="2" id="KW-1185">Reference proteome</keyword>
<feature type="compositionally biased region" description="Low complexity" evidence="1">
    <location>
        <begin position="24"/>
        <end position="37"/>
    </location>
</feature>
<feature type="region of interest" description="Disordered" evidence="1">
    <location>
        <begin position="21"/>
        <end position="93"/>
    </location>
</feature>
<feature type="compositionally biased region" description="Basic residues" evidence="1">
    <location>
        <begin position="51"/>
        <end position="63"/>
    </location>
</feature>
<evidence type="ECO:0000313" key="3">
    <source>
        <dbReference type="WBParaSite" id="jg8526"/>
    </source>
</evidence>
<protein>
    <submittedName>
        <fullName evidence="3">Uncharacterized protein</fullName>
    </submittedName>
</protein>
<dbReference type="AlphaFoldDB" id="A0A915EMY1"/>
<evidence type="ECO:0000313" key="2">
    <source>
        <dbReference type="Proteomes" id="UP000887574"/>
    </source>
</evidence>
<evidence type="ECO:0000256" key="1">
    <source>
        <dbReference type="SAM" id="MobiDB-lite"/>
    </source>
</evidence>
<dbReference type="Proteomes" id="UP000887574">
    <property type="component" value="Unplaced"/>
</dbReference>
<reference evidence="3" key="1">
    <citation type="submission" date="2022-11" db="UniProtKB">
        <authorList>
            <consortium name="WormBaseParasite"/>
        </authorList>
    </citation>
    <scope>IDENTIFICATION</scope>
</reference>
<accession>A0A915EMY1</accession>
<name>A0A915EMY1_9BILA</name>
<organism evidence="2 3">
    <name type="scientific">Ditylenchus dipsaci</name>
    <dbReference type="NCBI Taxonomy" id="166011"/>
    <lineage>
        <taxon>Eukaryota</taxon>
        <taxon>Metazoa</taxon>
        <taxon>Ecdysozoa</taxon>
        <taxon>Nematoda</taxon>
        <taxon>Chromadorea</taxon>
        <taxon>Rhabditida</taxon>
        <taxon>Tylenchina</taxon>
        <taxon>Tylenchomorpha</taxon>
        <taxon>Sphaerularioidea</taxon>
        <taxon>Anguinidae</taxon>
        <taxon>Anguininae</taxon>
        <taxon>Ditylenchus</taxon>
    </lineage>
</organism>
<proteinExistence type="predicted"/>
<sequence>METSAGGASPSSWISRIEGTYECSSRSSEIPSRSAGSPKKEKQSSELPTQKSRHLSRQHRRQLAKWIVGSKEPPSLRHHHRHQSEGKLLRDLGVPTDSFSRPLYRVKSGLVVSPSSRSRSPSLVCGGGPLPSRSSLVINQSLKQCLRLWSLVPQKKSRQHPWISWPSVLQL</sequence>
<dbReference type="WBParaSite" id="jg8526">
    <property type="protein sequence ID" value="jg8526"/>
    <property type="gene ID" value="jg8526"/>
</dbReference>